<proteinExistence type="predicted"/>
<keyword evidence="3" id="KW-1185">Reference proteome</keyword>
<feature type="chain" id="PRO_5045150208" evidence="1">
    <location>
        <begin position="24"/>
        <end position="357"/>
    </location>
</feature>
<dbReference type="Proteomes" id="UP001059844">
    <property type="component" value="Chromosome"/>
</dbReference>
<organism evidence="2 3">
    <name type="scientific">Flavobacterium cerinum</name>
    <dbReference type="NCBI Taxonomy" id="2502784"/>
    <lineage>
        <taxon>Bacteria</taxon>
        <taxon>Pseudomonadati</taxon>
        <taxon>Bacteroidota</taxon>
        <taxon>Flavobacteriia</taxon>
        <taxon>Flavobacteriales</taxon>
        <taxon>Flavobacteriaceae</taxon>
        <taxon>Flavobacterium</taxon>
    </lineage>
</organism>
<feature type="signal peptide" evidence="1">
    <location>
        <begin position="1"/>
        <end position="23"/>
    </location>
</feature>
<evidence type="ECO:0000256" key="1">
    <source>
        <dbReference type="SAM" id="SignalP"/>
    </source>
</evidence>
<evidence type="ECO:0000313" key="2">
    <source>
        <dbReference type="EMBL" id="UUC45636.1"/>
    </source>
</evidence>
<name>A0ABY5IW09_9FLAO</name>
<accession>A0ABY5IW09</accession>
<evidence type="ECO:0000313" key="3">
    <source>
        <dbReference type="Proteomes" id="UP001059844"/>
    </source>
</evidence>
<sequence length="357" mass="36232">MKKNYLRILILTIVMLASLGTYAQQTICAGSVKNYSVNTPGSGPAGSTYSWVVTPGTFAGTITGTPNVNANAITINWGTTPAGVYNLQVTETNASGCPGTPVNLTVTIEAIPANPVVTLVQPTCTVATGTITVTPPTGTGFTYSIDGTNYQSSNVFNNLAQGTYNVTIRSVAGCTSGITPAIINAQPAAPSAPTASVTQQPTCALATGTITVTAPTGTGYEYSVDGTNYQTGLQFTGLTAGATYNVTVKVPGGCISTATVLTIDVQPTAPAAPTVTVTQPTCAQPMATIEVTAPLGTGYVYSIDGVNYQVSPIFNNVGQGSYPVTVQNATGGCTSAITNETINPQPAAPTTSAIIFN</sequence>
<gene>
    <name evidence="2" type="ORF">NOX80_00110</name>
</gene>
<dbReference type="EMBL" id="CP101751">
    <property type="protein sequence ID" value="UUC45636.1"/>
    <property type="molecule type" value="Genomic_DNA"/>
</dbReference>
<reference evidence="2" key="1">
    <citation type="submission" date="2022-07" db="EMBL/GenBank/DDBJ databases">
        <title>Isolation, identification, and degradation of a PFOSA degrading strain from sewage treatment plant.</title>
        <authorList>
            <person name="Zhang L."/>
            <person name="Huo Y."/>
        </authorList>
    </citation>
    <scope>NUCLEOTIDE SEQUENCE</scope>
    <source>
        <strain evidence="2">C1</strain>
    </source>
</reference>
<protein>
    <submittedName>
        <fullName evidence="2">Uncharacterized protein</fullName>
    </submittedName>
</protein>
<dbReference type="RefSeq" id="WP_256551328.1">
    <property type="nucleotide sequence ID" value="NZ_CP101751.1"/>
</dbReference>
<keyword evidence="1" id="KW-0732">Signal</keyword>